<dbReference type="Gene3D" id="3.40.50.150">
    <property type="entry name" value="Vaccinia Virus protein VP39"/>
    <property type="match status" value="1"/>
</dbReference>
<dbReference type="SUPFAM" id="SSF57850">
    <property type="entry name" value="RING/U-box"/>
    <property type="match status" value="1"/>
</dbReference>
<dbReference type="InterPro" id="IPR013083">
    <property type="entry name" value="Znf_RING/FYVE/PHD"/>
</dbReference>
<keyword evidence="1" id="KW-0233">DNA recombination</keyword>
<evidence type="ECO:0000313" key="6">
    <source>
        <dbReference type="EMBL" id="CAL1152776.1"/>
    </source>
</evidence>
<dbReference type="EMBL" id="CAMXCT030002624">
    <property type="protein sequence ID" value="CAL4786713.1"/>
    <property type="molecule type" value="Genomic_DNA"/>
</dbReference>
<accession>A0A9P1CZY7</accession>
<dbReference type="PANTHER" id="PTHR22765">
    <property type="entry name" value="RING FINGER AND PROTEASE ASSOCIATED DOMAIN-CONTAINING"/>
    <property type="match status" value="1"/>
</dbReference>
<dbReference type="InterPro" id="IPR011010">
    <property type="entry name" value="DNA_brk_join_enz"/>
</dbReference>
<comment type="caution">
    <text evidence="5">The sequence shown here is derived from an EMBL/GenBank/DDBJ whole genome shotgun (WGS) entry which is preliminary data.</text>
</comment>
<dbReference type="SUPFAM" id="SSF53335">
    <property type="entry name" value="S-adenosyl-L-methionine-dependent methyltransferases"/>
    <property type="match status" value="1"/>
</dbReference>
<name>A0A9P1CZY7_9DINO</name>
<dbReference type="GO" id="GO:0061630">
    <property type="term" value="F:ubiquitin protein ligase activity"/>
    <property type="evidence" value="ECO:0007669"/>
    <property type="project" value="TreeGrafter"/>
</dbReference>
<sequence>MLLHHAKTVETAEGDEVTTGVKMTSYFNLMVRPYYNALSRDMKELNLLAICLDELRAGELGKLGDSLASRFLAIHTYLELHPLEPTQGAPMSLLLEAKKHGRLVSKSQGADEGRRREQKQGQRKSCSKEEAGRKEKEWWANQKDKPSGKKTKGADAPKAAEKSFATAQWVPPGLAGDQGMGAGNRAVHRASRKALFPIRLGELDKLSRAMSRASYEEVVSAVEKELSSRFISYSGEEVPRMEPLSCDQITPALPPPVEGHHEPDPAKCSNAAVTRVVNELLGVTQYLSVVLEDSEELRMCQSDMTSAFYLFSLPSSWQRFLAFNLQAKGEDIGLRAGVLYCLACKVLPMGWASAVSVMQEVSQALLNHGGLPRGEQVLRTKPLPTWLTEVLKAARVTSTGWYHVYLDNFFSGERLGAGVLSSEKKKVVEAEAVQELGAMFDSEARLLGMATLHQVWRWIGGKKLSAKLAGAARQELLMLCAGAHLLHTFLGAEVSQVATASDASGKGGAVGRADAVSSEGKQFCQALKVSPDCTVSGGILVVSLFNGIGGAFRAYDLVGVEVAGLISYDICKARRWPHASAQGDVRDITRETVFGWMLRYPHATKLHFWAGFPCVDLSVVKFGRLNLSGPQSGLFVEVLRVLELCRKVFGRRFKVLFFVENVSSMDKSALQQISCALGVTPYRVQCAEAVPISRPRFCWTNHKLEALPGVLLVDKGDFVEVIAKNEYPPIQSWLTEGCEWEPADPSTVFPKCMKAIKRRQPPPKPAGLERTPEDARGRWAADDFRYPPYQYKKQYLIWSDDKWRLLDSSERELLHGYGWGHTSLCMSASEIKRSQQDYEDLRCCLVGDSFSLYSFALFSWNRRARQAARRGIVLRDAGITKQTQSRYYLAVSAICKVIHDTASMEDFDEQIADWIESEFRKGSPLNIVADGLSGIHYFLPSTRRRLPVSWKLFANWRKIEVPSRAAPLPEGLCWAMMARALRQQDFDLASLLGLGFHCFLRTGELLSVRPCDILLRGEKGIVTLPSSKGGTRHNVKESVTIFEPHLVVLLVELLDIKRRANLMRVPMWTKNGTAFRKAFHKLTVFFKVEHMNFRGYSLRRGGATAFFQDCGLMEKTLLRGRWNSVQVARLYLCDALAQLPDLVAGLQQAPVETCRAATMEHVESGAILPYRSMSPRQMPCFALPYGREKFEPCAKGDCAEFSEPGTTSNWPAQRPRSQPFGEFQNAKGGADGASPIYRVSLPEFAEAGVAMVPGVDGLVVVSLDESVQRWNLEHPELAIRRGHVVLEINDKTTLEEMHQELRRGSLPRELLLSREDGGDLPPQQRWIFEKTLQHHTADAWMQRVEALDKVEGCSICLEDMAVASEAVRLPCGHCYHPRCLKNWFVRKLRCPLCNVAVE</sequence>
<organism evidence="5">
    <name type="scientific">Cladocopium goreaui</name>
    <dbReference type="NCBI Taxonomy" id="2562237"/>
    <lineage>
        <taxon>Eukaryota</taxon>
        <taxon>Sar</taxon>
        <taxon>Alveolata</taxon>
        <taxon>Dinophyceae</taxon>
        <taxon>Suessiales</taxon>
        <taxon>Symbiodiniaceae</taxon>
        <taxon>Cladocopium</taxon>
    </lineage>
</organism>
<dbReference type="GO" id="GO:0006310">
    <property type="term" value="P:DNA recombination"/>
    <property type="evidence" value="ECO:0007669"/>
    <property type="project" value="UniProtKB-KW"/>
</dbReference>
<keyword evidence="2" id="KW-0862">Zinc</keyword>
<evidence type="ECO:0000256" key="3">
    <source>
        <dbReference type="SAM" id="MobiDB-lite"/>
    </source>
</evidence>
<dbReference type="Gene3D" id="1.10.443.10">
    <property type="entry name" value="Intergrase catalytic core"/>
    <property type="match status" value="1"/>
</dbReference>
<dbReference type="SUPFAM" id="SSF56349">
    <property type="entry name" value="DNA breaking-rejoining enzymes"/>
    <property type="match status" value="1"/>
</dbReference>
<dbReference type="InterPro" id="IPR013762">
    <property type="entry name" value="Integrase-like_cat_sf"/>
</dbReference>
<evidence type="ECO:0000313" key="5">
    <source>
        <dbReference type="EMBL" id="CAI3999401.1"/>
    </source>
</evidence>
<dbReference type="InterPro" id="IPR029063">
    <property type="entry name" value="SAM-dependent_MTases_sf"/>
</dbReference>
<gene>
    <name evidence="5" type="ORF">C1SCF055_LOCUS25599</name>
</gene>
<keyword evidence="8" id="KW-1185">Reference proteome</keyword>
<dbReference type="InterPro" id="IPR001841">
    <property type="entry name" value="Znf_RING"/>
</dbReference>
<protein>
    <submittedName>
        <fullName evidence="7">DNA (Cytosine-5)-methyltransferase 3B</fullName>
    </submittedName>
</protein>
<feature type="domain" description="RING-type" evidence="4">
    <location>
        <begin position="1353"/>
        <end position="1394"/>
    </location>
</feature>
<dbReference type="SMART" id="SM00184">
    <property type="entry name" value="RING"/>
    <property type="match status" value="1"/>
</dbReference>
<keyword evidence="2" id="KW-0479">Metal-binding</keyword>
<feature type="region of interest" description="Disordered" evidence="3">
    <location>
        <begin position="103"/>
        <end position="160"/>
    </location>
</feature>
<evidence type="ECO:0000259" key="4">
    <source>
        <dbReference type="PROSITE" id="PS50089"/>
    </source>
</evidence>
<evidence type="ECO:0000256" key="1">
    <source>
        <dbReference type="ARBA" id="ARBA00023172"/>
    </source>
</evidence>
<dbReference type="GO" id="GO:0015074">
    <property type="term" value="P:DNA integration"/>
    <property type="evidence" value="ECO:0007669"/>
    <property type="project" value="InterPro"/>
</dbReference>
<dbReference type="GO" id="GO:0006511">
    <property type="term" value="P:ubiquitin-dependent protein catabolic process"/>
    <property type="evidence" value="ECO:0007669"/>
    <property type="project" value="TreeGrafter"/>
</dbReference>
<proteinExistence type="predicted"/>
<dbReference type="InterPro" id="IPR051826">
    <property type="entry name" value="E3_ubiquitin-ligase_domain"/>
</dbReference>
<dbReference type="CDD" id="cd16448">
    <property type="entry name" value="RING-H2"/>
    <property type="match status" value="1"/>
</dbReference>
<dbReference type="EMBL" id="CAMXCT020002624">
    <property type="protein sequence ID" value="CAL1152776.1"/>
    <property type="molecule type" value="Genomic_DNA"/>
</dbReference>
<evidence type="ECO:0000313" key="7">
    <source>
        <dbReference type="EMBL" id="CAL4786713.1"/>
    </source>
</evidence>
<dbReference type="EMBL" id="CAMXCT010002624">
    <property type="protein sequence ID" value="CAI3999401.1"/>
    <property type="molecule type" value="Genomic_DNA"/>
</dbReference>
<dbReference type="GO" id="GO:0008270">
    <property type="term" value="F:zinc ion binding"/>
    <property type="evidence" value="ECO:0007669"/>
    <property type="project" value="UniProtKB-KW"/>
</dbReference>
<evidence type="ECO:0000256" key="2">
    <source>
        <dbReference type="PROSITE-ProRule" id="PRU00175"/>
    </source>
</evidence>
<evidence type="ECO:0000313" key="8">
    <source>
        <dbReference type="Proteomes" id="UP001152797"/>
    </source>
</evidence>
<dbReference type="OrthoDB" id="288306at2759"/>
<keyword evidence="2" id="KW-0863">Zinc-finger</keyword>
<feature type="compositionally biased region" description="Basic and acidic residues" evidence="3">
    <location>
        <begin position="109"/>
        <end position="160"/>
    </location>
</feature>
<dbReference type="Gene3D" id="3.30.40.10">
    <property type="entry name" value="Zinc/RING finger domain, C3HC4 (zinc finger)"/>
    <property type="match status" value="1"/>
</dbReference>
<reference evidence="5" key="1">
    <citation type="submission" date="2022-10" db="EMBL/GenBank/DDBJ databases">
        <authorList>
            <person name="Chen Y."/>
            <person name="Dougan E. K."/>
            <person name="Chan C."/>
            <person name="Rhodes N."/>
            <person name="Thang M."/>
        </authorList>
    </citation>
    <scope>NUCLEOTIDE SEQUENCE</scope>
</reference>
<dbReference type="GO" id="GO:0003677">
    <property type="term" value="F:DNA binding"/>
    <property type="evidence" value="ECO:0007669"/>
    <property type="project" value="InterPro"/>
</dbReference>
<dbReference type="PROSITE" id="PS50089">
    <property type="entry name" value="ZF_RING_2"/>
    <property type="match status" value="1"/>
</dbReference>
<dbReference type="Proteomes" id="UP001152797">
    <property type="component" value="Unassembled WGS sequence"/>
</dbReference>
<dbReference type="Pfam" id="PF13639">
    <property type="entry name" value="zf-RING_2"/>
    <property type="match status" value="1"/>
</dbReference>
<reference evidence="6" key="2">
    <citation type="submission" date="2024-04" db="EMBL/GenBank/DDBJ databases">
        <authorList>
            <person name="Chen Y."/>
            <person name="Shah S."/>
            <person name="Dougan E. K."/>
            <person name="Thang M."/>
            <person name="Chan C."/>
        </authorList>
    </citation>
    <scope>NUCLEOTIDE SEQUENCE [LARGE SCALE GENOMIC DNA]</scope>
</reference>